<evidence type="ECO:0000313" key="5">
    <source>
        <dbReference type="Proteomes" id="UP000050833"/>
    </source>
</evidence>
<organism evidence="4 5">
    <name type="scientific">Butyribacter intestini</name>
    <dbReference type="NCBI Taxonomy" id="1703332"/>
    <lineage>
        <taxon>Bacteria</taxon>
        <taxon>Bacillati</taxon>
        <taxon>Bacillota</taxon>
        <taxon>Clostridia</taxon>
        <taxon>Lachnospirales</taxon>
        <taxon>Lachnospiraceae</taxon>
        <taxon>Butyribacter</taxon>
    </lineage>
</organism>
<feature type="compositionally biased region" description="Basic and acidic residues" evidence="1">
    <location>
        <begin position="59"/>
        <end position="74"/>
    </location>
</feature>
<dbReference type="RefSeq" id="WP_055943679.1">
    <property type="nucleotide sequence ID" value="NZ_LLKB01000005.1"/>
</dbReference>
<dbReference type="Proteomes" id="UP000050833">
    <property type="component" value="Unassembled WGS sequence"/>
</dbReference>
<evidence type="ECO:0000256" key="1">
    <source>
        <dbReference type="SAM" id="MobiDB-lite"/>
    </source>
</evidence>
<dbReference type="PANTHER" id="PTHR30032:SF4">
    <property type="entry name" value="AMIDASE ENHANCER"/>
    <property type="match status" value="1"/>
</dbReference>
<gene>
    <name evidence="4" type="ORF">APZ18_08180</name>
</gene>
<dbReference type="InterPro" id="IPR013486">
    <property type="entry name" value="SpoIID/LytB"/>
</dbReference>
<evidence type="ECO:0000313" key="4">
    <source>
        <dbReference type="EMBL" id="KQC84700.1"/>
    </source>
</evidence>
<evidence type="ECO:0000256" key="2">
    <source>
        <dbReference type="SAM" id="Phobius"/>
    </source>
</evidence>
<evidence type="ECO:0000259" key="3">
    <source>
        <dbReference type="Pfam" id="PF08486"/>
    </source>
</evidence>
<dbReference type="InterPro" id="IPR051922">
    <property type="entry name" value="Bact_Sporulation_Assoc"/>
</dbReference>
<keyword evidence="2" id="KW-0812">Transmembrane</keyword>
<feature type="transmembrane region" description="Helical" evidence="2">
    <location>
        <begin position="20"/>
        <end position="39"/>
    </location>
</feature>
<keyword evidence="2" id="KW-0472">Membrane</keyword>
<dbReference type="NCBIfam" id="TIGR02669">
    <property type="entry name" value="SpoIID_LytB"/>
    <property type="match status" value="1"/>
</dbReference>
<reference evidence="4 5" key="1">
    <citation type="submission" date="2015-10" db="EMBL/GenBank/DDBJ databases">
        <title>Butyribacter intestini gen. nov., sp. nov., a butyric acid-producing bacterium of the family Lachnospiraceae isolated from the human faeces.</title>
        <authorList>
            <person name="Zou Y."/>
            <person name="Xue W."/>
            <person name="Luo G."/>
            <person name="Lv M."/>
        </authorList>
    </citation>
    <scope>NUCLEOTIDE SEQUENCE [LARGE SCALE GENOMIC DNA]</scope>
    <source>
        <strain evidence="4 5">TF01-11</strain>
    </source>
</reference>
<keyword evidence="2" id="KW-1133">Transmembrane helix</keyword>
<feature type="region of interest" description="Disordered" evidence="1">
    <location>
        <begin position="54"/>
        <end position="103"/>
    </location>
</feature>
<dbReference type="EMBL" id="LLKB01000005">
    <property type="protein sequence ID" value="KQC84700.1"/>
    <property type="molecule type" value="Genomic_DNA"/>
</dbReference>
<name>A0AAW3JR72_9FIRM</name>
<feature type="compositionally biased region" description="Basic residues" evidence="1">
    <location>
        <begin position="90"/>
        <end position="101"/>
    </location>
</feature>
<accession>A0AAW3JR72</accession>
<feature type="compositionally biased region" description="Basic residues" evidence="1">
    <location>
        <begin position="75"/>
        <end position="84"/>
    </location>
</feature>
<comment type="caution">
    <text evidence="4">The sequence shown here is derived from an EMBL/GenBank/DDBJ whole genome shotgun (WGS) entry which is preliminary data.</text>
</comment>
<feature type="domain" description="Sporulation stage II protein D amidase enhancer LytB N-terminal" evidence="3">
    <location>
        <begin position="205"/>
        <end position="293"/>
    </location>
</feature>
<dbReference type="GO" id="GO:0030435">
    <property type="term" value="P:sporulation resulting in formation of a cellular spore"/>
    <property type="evidence" value="ECO:0007669"/>
    <property type="project" value="InterPro"/>
</dbReference>
<dbReference type="Pfam" id="PF08486">
    <property type="entry name" value="SpoIID"/>
    <property type="match status" value="1"/>
</dbReference>
<dbReference type="InterPro" id="IPR013693">
    <property type="entry name" value="SpoIID/LytB_N"/>
</dbReference>
<keyword evidence="5" id="KW-1185">Reference proteome</keyword>
<sequence length="544" mass="61222">MEKMKKNNKGKLNNKKQVLIIIAVISIMVFICIVLQAYIEGYFGGKKKSVKTQTQNTINREKDGSKADSNDNKSSKTKNTKTVKKNNTAKNKRKKHKKRRVEHIAAHPESSKPLRVLITNSNFSDMFHKKIKLTSSSSFYVKVNNKTKSYAAGKKAVFNASDKKLKGKKIVAGSYNGAKIKVLNIKRQNIHPEYRGTMTIKYKSKGLLLTNTLPIEQYLYAVLPSEMSTSNPMEALKTQAVCARSYAYNQMKSGKYAEYGADVDDSVACQVYNNIPEDKRSRKAVDGTFERVMKKSGKVVTAYYFSTSWGYTADGQDVWNTPSKISYLDSRFQITARSRRKTGIKGYNLSNEQIFRNFINNESCTTYDSKEEWYRWSVKIKEKSLRSRIDSALSSCYVSNNANVLTKLKNGKYKSRSGFVTGKIKSIEITKREKSGMASEIIIRGNKNTYKVCNQYNIRKVLAPVSETIKRRYGTDMAGYFMLPSAAFYIDAVSGGFKITGGGFGHGTGMSQSGAGNMAKQGFNYRQILNHYFSGVKVTALKGY</sequence>
<dbReference type="GO" id="GO:0030288">
    <property type="term" value="C:outer membrane-bounded periplasmic space"/>
    <property type="evidence" value="ECO:0007669"/>
    <property type="project" value="TreeGrafter"/>
</dbReference>
<dbReference type="PANTHER" id="PTHR30032">
    <property type="entry name" value="N-ACETYLMURAMOYL-L-ALANINE AMIDASE-RELATED"/>
    <property type="match status" value="1"/>
</dbReference>
<proteinExistence type="predicted"/>
<protein>
    <recommendedName>
        <fullName evidence="3">Sporulation stage II protein D amidase enhancer LytB N-terminal domain-containing protein</fullName>
    </recommendedName>
</protein>
<dbReference type="AlphaFoldDB" id="A0AAW3JR72"/>